<protein>
    <submittedName>
        <fullName evidence="1">Uncharacterized protein</fullName>
    </submittedName>
</protein>
<name>A0A099I6B5_CLOIN</name>
<dbReference type="Proteomes" id="UP000604383">
    <property type="component" value="Unassembled WGS sequence"/>
</dbReference>
<sequence length="69" mass="8043">MKRGNSMTGDPSVIHMVCIKCGYVIPMDVDIAYEVMRTKMYKGKRVLYGYCMKCEHIMYPESILDKLEK</sequence>
<gene>
    <name evidence="1" type="ORF">CIAN88_10035</name>
    <name evidence="2" type="ORF">GT664_12580</name>
</gene>
<organism evidence="1 3">
    <name type="scientific">Clostridium innocuum</name>
    <dbReference type="NCBI Taxonomy" id="1522"/>
    <lineage>
        <taxon>Bacteria</taxon>
        <taxon>Bacillati</taxon>
        <taxon>Bacillota</taxon>
        <taxon>Clostridia</taxon>
        <taxon>Eubacteriales</taxon>
        <taxon>Clostridiaceae</taxon>
        <taxon>Clostridium</taxon>
    </lineage>
</organism>
<proteinExistence type="predicted"/>
<accession>A0A099I6B5</accession>
<evidence type="ECO:0000313" key="1">
    <source>
        <dbReference type="EMBL" id="KGJ53265.1"/>
    </source>
</evidence>
<dbReference type="Proteomes" id="UP000030008">
    <property type="component" value="Unassembled WGS sequence"/>
</dbReference>
<evidence type="ECO:0000313" key="3">
    <source>
        <dbReference type="Proteomes" id="UP000030008"/>
    </source>
</evidence>
<dbReference type="EMBL" id="JQIF01000042">
    <property type="protein sequence ID" value="KGJ53265.1"/>
    <property type="molecule type" value="Genomic_DNA"/>
</dbReference>
<comment type="caution">
    <text evidence="1">The sequence shown here is derived from an EMBL/GenBank/DDBJ whole genome shotgun (WGS) entry which is preliminary data.</text>
</comment>
<dbReference type="EMBL" id="WWTN01000021">
    <property type="protein sequence ID" value="MZH56563.1"/>
    <property type="molecule type" value="Genomic_DNA"/>
</dbReference>
<reference evidence="1 3" key="1">
    <citation type="submission" date="2014-08" db="EMBL/GenBank/DDBJ databases">
        <title>Clostridium innocuum, an unnegligible vancomycin-resistant pathogen causing extra-intestinal infections.</title>
        <authorList>
            <person name="Feng Y."/>
            <person name="Chiu C.-H."/>
        </authorList>
    </citation>
    <scope>NUCLEOTIDE SEQUENCE [LARGE SCALE GENOMIC DNA]</scope>
    <source>
        <strain evidence="1 3">AN88</strain>
    </source>
</reference>
<dbReference type="RefSeq" id="WP_008819527.1">
    <property type="nucleotide sequence ID" value="NZ_BAABXQ010000003.1"/>
</dbReference>
<evidence type="ECO:0000313" key="2">
    <source>
        <dbReference type="EMBL" id="MZH56563.1"/>
    </source>
</evidence>
<reference evidence="2" key="2">
    <citation type="journal article" date="2019" name="Nat. Med.">
        <title>A library of human gut bacterial isolates paired with longitudinal multiomics data enables mechanistic microbiome research.</title>
        <authorList>
            <person name="Poyet M."/>
            <person name="Groussin M."/>
            <person name="Gibbons S.M."/>
            <person name="Avila-Pacheco J."/>
            <person name="Jiang X."/>
            <person name="Kearney S.M."/>
            <person name="Perrotta A.R."/>
            <person name="Berdy B."/>
            <person name="Zhao S."/>
            <person name="Lieberman T.D."/>
            <person name="Swanson P.K."/>
            <person name="Smith M."/>
            <person name="Roesemann S."/>
            <person name="Alexander J.E."/>
            <person name="Rich S.A."/>
            <person name="Livny J."/>
            <person name="Vlamakis H."/>
            <person name="Clish C."/>
            <person name="Bullock K."/>
            <person name="Deik A."/>
            <person name="Scott J."/>
            <person name="Pierce K.A."/>
            <person name="Xavier R.J."/>
            <person name="Alm E.J."/>
        </authorList>
    </citation>
    <scope>NUCLEOTIDE SEQUENCE</scope>
    <source>
        <strain evidence="2">BIOML-A12</strain>
    </source>
</reference>
<dbReference type="AlphaFoldDB" id="A0A099I6B5"/>